<comment type="caution">
    <text evidence="1">The sequence shown here is derived from an EMBL/GenBank/DDBJ whole genome shotgun (WGS) entry which is preliminary data.</text>
</comment>
<keyword evidence="2" id="KW-1185">Reference proteome</keyword>
<dbReference type="OrthoDB" id="38950at200795"/>
<dbReference type="EMBL" id="ADVG01000001">
    <property type="protein sequence ID" value="EFH90797.1"/>
    <property type="molecule type" value="Genomic_DNA"/>
</dbReference>
<accession>D6TH55</accession>
<organism evidence="1 2">
    <name type="scientific">Ktedonobacter racemifer DSM 44963</name>
    <dbReference type="NCBI Taxonomy" id="485913"/>
    <lineage>
        <taxon>Bacteria</taxon>
        <taxon>Bacillati</taxon>
        <taxon>Chloroflexota</taxon>
        <taxon>Ktedonobacteria</taxon>
        <taxon>Ktedonobacterales</taxon>
        <taxon>Ktedonobacteraceae</taxon>
        <taxon>Ktedonobacter</taxon>
    </lineage>
</organism>
<dbReference type="AlphaFoldDB" id="D6TH55"/>
<dbReference type="InParanoid" id="D6TH55"/>
<proteinExistence type="predicted"/>
<evidence type="ECO:0000313" key="1">
    <source>
        <dbReference type="EMBL" id="EFH90797.1"/>
    </source>
</evidence>
<dbReference type="STRING" id="485913.Krac_12436"/>
<reference evidence="1 2" key="1">
    <citation type="journal article" date="2011" name="Stand. Genomic Sci.">
        <title>Non-contiguous finished genome sequence and contextual data of the filamentous soil bacterium Ktedonobacter racemifer type strain (SOSP1-21).</title>
        <authorList>
            <person name="Chang Y.J."/>
            <person name="Land M."/>
            <person name="Hauser L."/>
            <person name="Chertkov O."/>
            <person name="Del Rio T.G."/>
            <person name="Nolan M."/>
            <person name="Copeland A."/>
            <person name="Tice H."/>
            <person name="Cheng J.F."/>
            <person name="Lucas S."/>
            <person name="Han C."/>
            <person name="Goodwin L."/>
            <person name="Pitluck S."/>
            <person name="Ivanova N."/>
            <person name="Ovchinikova G."/>
            <person name="Pati A."/>
            <person name="Chen A."/>
            <person name="Palaniappan K."/>
            <person name="Mavromatis K."/>
            <person name="Liolios K."/>
            <person name="Brettin T."/>
            <person name="Fiebig A."/>
            <person name="Rohde M."/>
            <person name="Abt B."/>
            <person name="Goker M."/>
            <person name="Detter J.C."/>
            <person name="Woyke T."/>
            <person name="Bristow J."/>
            <person name="Eisen J.A."/>
            <person name="Markowitz V."/>
            <person name="Hugenholtz P."/>
            <person name="Kyrpides N.C."/>
            <person name="Klenk H.P."/>
            <person name="Lapidus A."/>
        </authorList>
    </citation>
    <scope>NUCLEOTIDE SEQUENCE [LARGE SCALE GENOMIC DNA]</scope>
    <source>
        <strain evidence="2">DSM 44963</strain>
    </source>
</reference>
<dbReference type="RefSeq" id="WP_007908446.1">
    <property type="nucleotide sequence ID" value="NZ_ADVG01000001.1"/>
</dbReference>
<sequence length="93" mass="10882">MADSTAPNATNAKYSFSTSTISAEDYKAVQAEREEFAKKQLAANNEFMFQHYARILRALDISWERVTKANVILERKTRREEAKKRRETLRVRK</sequence>
<name>D6TH55_KTERA</name>
<gene>
    <name evidence="1" type="ORF">Krac_12436</name>
</gene>
<evidence type="ECO:0000313" key="2">
    <source>
        <dbReference type="Proteomes" id="UP000004508"/>
    </source>
</evidence>
<protein>
    <submittedName>
        <fullName evidence="1">Uncharacterized protein</fullName>
    </submittedName>
</protein>
<dbReference type="Proteomes" id="UP000004508">
    <property type="component" value="Unassembled WGS sequence"/>
</dbReference>